<feature type="region of interest" description="Disordered" evidence="8">
    <location>
        <begin position="1"/>
        <end position="26"/>
    </location>
</feature>
<feature type="transmembrane region" description="Helical" evidence="9">
    <location>
        <begin position="312"/>
        <end position="329"/>
    </location>
</feature>
<dbReference type="AlphaFoldDB" id="A0A2S5ZX04"/>
<feature type="domain" description="Putative mannosyltransferase YkcA/B-like C-terminal" evidence="11">
    <location>
        <begin position="544"/>
        <end position="635"/>
    </location>
</feature>
<comment type="subcellular location">
    <subcellularLocation>
        <location evidence="1">Cell membrane</location>
        <topology evidence="1">Multi-pass membrane protein</topology>
    </subcellularLocation>
</comment>
<sequence length="653" mass="68579">MTTTLIRPMSPDASAAPPSPATDRPRWERPALTALLLTTAVAYLCNLSANGWANSFYAAAAQAGSVSWKAFLFGSSDAANAITVDKTPAALWPMDLAVRAFGLSSWSLLAPQVLMGVGAVAMLWATVRRPFGPVAGLLAGAVLAVTPVAALMFRFDNPDALLVLLMVAACWAMTRGLEDGRLRWLVLCGAFIGFGFLAKQLQVLLVVPALAITYLIAGPPRLGKRIAHLGAAAAAMVAAAGWWILLAELWPADSRPYFGGSQHNSVLELTFGYNGLGRLDGDEVGSLGSHGGGFWGESGLTRLFQPAQGGQIAWLLPAALILLVAAIVLRGRASRTDHQRAALVMWGGWLLVTALVFSFMRGIFHQYYTVALAPAIAALVGAGTTLLWRRRERPWVRAVAAATMATTTATAWMLLSRNIEFVPWLRWLVLVGGIAVTVALLSPAPRRIAAALAIAAGLVGAAGPLAYTVDTLATARTGPIPSAGPRMPMHVRAGTRMPWGQNSGAEGFGPGTHGGRAGGPAAGPWGRDNPGGNAMQVSTPSEKLTALLDRDGEAYEWVAATVSSNRAAGYQLATELPVMAIGGFNGSDPAPTLDQFRDHVAALDIHYFVAGADRGPGDGAADSTAARITAWVRHHFTAQNVDGVTIYDLTVPR</sequence>
<evidence type="ECO:0000256" key="1">
    <source>
        <dbReference type="ARBA" id="ARBA00004651"/>
    </source>
</evidence>
<evidence type="ECO:0000259" key="11">
    <source>
        <dbReference type="Pfam" id="PF24878"/>
    </source>
</evidence>
<evidence type="ECO:0000313" key="12">
    <source>
        <dbReference type="EMBL" id="PPJ22375.1"/>
    </source>
</evidence>
<feature type="transmembrane region" description="Helical" evidence="9">
    <location>
        <begin position="421"/>
        <end position="441"/>
    </location>
</feature>
<feature type="domain" description="Glycosyltransferase RgtA/B/C/D-like" evidence="10">
    <location>
        <begin position="85"/>
        <end position="242"/>
    </location>
</feature>
<dbReference type="GO" id="GO:0016763">
    <property type="term" value="F:pentosyltransferase activity"/>
    <property type="evidence" value="ECO:0007669"/>
    <property type="project" value="TreeGrafter"/>
</dbReference>
<gene>
    <name evidence="12" type="ORF">C5F51_31265</name>
</gene>
<evidence type="ECO:0000256" key="9">
    <source>
        <dbReference type="SAM" id="Phobius"/>
    </source>
</evidence>
<dbReference type="InterPro" id="IPR056785">
    <property type="entry name" value="YkcA/B-like_C"/>
</dbReference>
<dbReference type="GO" id="GO:0009103">
    <property type="term" value="P:lipopolysaccharide biosynthetic process"/>
    <property type="evidence" value="ECO:0007669"/>
    <property type="project" value="UniProtKB-ARBA"/>
</dbReference>
<feature type="transmembrane region" description="Helical" evidence="9">
    <location>
        <begin position="395"/>
        <end position="415"/>
    </location>
</feature>
<evidence type="ECO:0000256" key="7">
    <source>
        <dbReference type="ARBA" id="ARBA00023136"/>
    </source>
</evidence>
<evidence type="ECO:0000256" key="4">
    <source>
        <dbReference type="ARBA" id="ARBA00022679"/>
    </source>
</evidence>
<dbReference type="Pfam" id="PF24878">
    <property type="entry name" value="YkcB_C"/>
    <property type="match status" value="1"/>
</dbReference>
<evidence type="ECO:0000313" key="13">
    <source>
        <dbReference type="Proteomes" id="UP000238356"/>
    </source>
</evidence>
<accession>A0A2S5ZX04</accession>
<evidence type="ECO:0000256" key="6">
    <source>
        <dbReference type="ARBA" id="ARBA00022989"/>
    </source>
</evidence>
<keyword evidence="2" id="KW-1003">Cell membrane</keyword>
<feature type="transmembrane region" description="Helical" evidence="9">
    <location>
        <begin position="366"/>
        <end position="388"/>
    </location>
</feature>
<dbReference type="EMBL" id="PSZD01000030">
    <property type="protein sequence ID" value="PPJ22375.1"/>
    <property type="molecule type" value="Genomic_DNA"/>
</dbReference>
<evidence type="ECO:0000259" key="10">
    <source>
        <dbReference type="Pfam" id="PF13231"/>
    </source>
</evidence>
<keyword evidence="4" id="KW-0808">Transferase</keyword>
<feature type="transmembrane region" description="Helical" evidence="9">
    <location>
        <begin position="106"/>
        <end position="125"/>
    </location>
</feature>
<feature type="transmembrane region" description="Helical" evidence="9">
    <location>
        <begin position="229"/>
        <end position="250"/>
    </location>
</feature>
<dbReference type="PANTHER" id="PTHR33908:SF3">
    <property type="entry name" value="UNDECAPRENYL PHOSPHATE-ALPHA-4-AMINO-4-DEOXY-L-ARABINOSE ARABINOSYL TRANSFERASE"/>
    <property type="match status" value="1"/>
</dbReference>
<dbReference type="Proteomes" id="UP000238356">
    <property type="component" value="Unassembled WGS sequence"/>
</dbReference>
<keyword evidence="3" id="KW-0328">Glycosyltransferase</keyword>
<comment type="caution">
    <text evidence="12">The sequence shown here is derived from an EMBL/GenBank/DDBJ whole genome shotgun (WGS) entry which is preliminary data.</text>
</comment>
<proteinExistence type="predicted"/>
<evidence type="ECO:0000256" key="2">
    <source>
        <dbReference type="ARBA" id="ARBA00022475"/>
    </source>
</evidence>
<feature type="compositionally biased region" description="Low complexity" evidence="8">
    <location>
        <begin position="7"/>
        <end position="16"/>
    </location>
</feature>
<reference evidence="12 13" key="1">
    <citation type="submission" date="2018-02" db="EMBL/GenBank/DDBJ databases">
        <title>8 Nocardia nova and 1 Nocardia cyriacigeorgica strain used for evolution to TMP-SMX.</title>
        <authorList>
            <person name="Mehta H."/>
            <person name="Weng J."/>
            <person name="Shamoo Y."/>
        </authorList>
    </citation>
    <scope>NUCLEOTIDE SEQUENCE [LARGE SCALE GENOMIC DNA]</scope>
    <source>
        <strain evidence="12 13">BAA2227</strain>
    </source>
</reference>
<name>A0A2S5ZX04_9NOCA</name>
<dbReference type="GO" id="GO:0005886">
    <property type="term" value="C:plasma membrane"/>
    <property type="evidence" value="ECO:0007669"/>
    <property type="project" value="UniProtKB-SubCell"/>
</dbReference>
<feature type="transmembrane region" description="Helical" evidence="9">
    <location>
        <begin position="131"/>
        <end position="153"/>
    </location>
</feature>
<feature type="transmembrane region" description="Helical" evidence="9">
    <location>
        <begin position="341"/>
        <end position="360"/>
    </location>
</feature>
<keyword evidence="6 9" id="KW-1133">Transmembrane helix</keyword>
<feature type="transmembrane region" description="Helical" evidence="9">
    <location>
        <begin position="448"/>
        <end position="467"/>
    </location>
</feature>
<dbReference type="GO" id="GO:0010041">
    <property type="term" value="P:response to iron(III) ion"/>
    <property type="evidence" value="ECO:0007669"/>
    <property type="project" value="TreeGrafter"/>
</dbReference>
<evidence type="ECO:0000256" key="3">
    <source>
        <dbReference type="ARBA" id="ARBA00022676"/>
    </source>
</evidence>
<keyword evidence="7 9" id="KW-0472">Membrane</keyword>
<dbReference type="Pfam" id="PF13231">
    <property type="entry name" value="PMT_2"/>
    <property type="match status" value="1"/>
</dbReference>
<dbReference type="PANTHER" id="PTHR33908">
    <property type="entry name" value="MANNOSYLTRANSFERASE YKCB-RELATED"/>
    <property type="match status" value="1"/>
</dbReference>
<dbReference type="InterPro" id="IPR038731">
    <property type="entry name" value="RgtA/B/C-like"/>
</dbReference>
<evidence type="ECO:0000256" key="5">
    <source>
        <dbReference type="ARBA" id="ARBA00022692"/>
    </source>
</evidence>
<organism evidence="12 13">
    <name type="scientific">Nocardia nova</name>
    <dbReference type="NCBI Taxonomy" id="37330"/>
    <lineage>
        <taxon>Bacteria</taxon>
        <taxon>Bacillati</taxon>
        <taxon>Actinomycetota</taxon>
        <taxon>Actinomycetes</taxon>
        <taxon>Mycobacteriales</taxon>
        <taxon>Nocardiaceae</taxon>
        <taxon>Nocardia</taxon>
    </lineage>
</organism>
<dbReference type="InterPro" id="IPR050297">
    <property type="entry name" value="LipidA_mod_glycosyltrf_83"/>
</dbReference>
<keyword evidence="5 9" id="KW-0812">Transmembrane</keyword>
<protein>
    <submittedName>
        <fullName evidence="12">DUF2029 domain-containing protein</fullName>
    </submittedName>
</protein>
<evidence type="ECO:0000256" key="8">
    <source>
        <dbReference type="SAM" id="MobiDB-lite"/>
    </source>
</evidence>
<keyword evidence="13" id="KW-1185">Reference proteome</keyword>
<feature type="transmembrane region" description="Helical" evidence="9">
    <location>
        <begin position="184"/>
        <end position="217"/>
    </location>
</feature>